<dbReference type="InterPro" id="IPR002921">
    <property type="entry name" value="Fungal_lipase-type"/>
</dbReference>
<dbReference type="CDD" id="cd00519">
    <property type="entry name" value="Lipase_3"/>
    <property type="match status" value="1"/>
</dbReference>
<dbReference type="PANTHER" id="PTHR45856">
    <property type="entry name" value="ALPHA/BETA-HYDROLASES SUPERFAMILY PROTEIN"/>
    <property type="match status" value="1"/>
</dbReference>
<dbReference type="Pfam" id="PF01764">
    <property type="entry name" value="Lipase_3"/>
    <property type="match status" value="1"/>
</dbReference>
<dbReference type="GO" id="GO:0006629">
    <property type="term" value="P:lipid metabolic process"/>
    <property type="evidence" value="ECO:0007669"/>
    <property type="project" value="InterPro"/>
</dbReference>
<keyword evidence="3" id="KW-1185">Reference proteome</keyword>
<dbReference type="InterPro" id="IPR029058">
    <property type="entry name" value="AB_hydrolase_fold"/>
</dbReference>
<sequence>MVQLWMTQGWRDLLYPGQAQDFFQRRPMLELDIQASDFHLGNALCCAELSRLVYRYDAEEVDQVPSPSRTQFLENAGFQQLAFFQDKATHTQAMLVKSLRHDLIILVFRGTEQDVRDFVTDMELGGLPLGQGTEFVHRGFARAFDAVWPSIAAVLADINSTVWVTGHSLGAALATLACAQIPNSTCYTFGSPRVGNQAFVNRLRQRPIFRVVDEDDLVCKVPMESLGFRHVGQERVLKGSPFQISWDVLLNPVKALADHAPINYVLRLA</sequence>
<protein>
    <submittedName>
        <fullName evidence="2">Lipase family protein</fullName>
    </submittedName>
</protein>
<dbReference type="RefSeq" id="WP_186917093.1">
    <property type="nucleotide sequence ID" value="NZ_JACOFZ010000005.1"/>
</dbReference>
<comment type="caution">
    <text evidence="2">The sequence shown here is derived from an EMBL/GenBank/DDBJ whole genome shotgun (WGS) entry which is preliminary data.</text>
</comment>
<dbReference type="EMBL" id="JACOFZ010000005">
    <property type="protein sequence ID" value="MBC3882483.1"/>
    <property type="molecule type" value="Genomic_DNA"/>
</dbReference>
<evidence type="ECO:0000313" key="3">
    <source>
        <dbReference type="Proteomes" id="UP000627446"/>
    </source>
</evidence>
<organism evidence="2 3">
    <name type="scientific">Undibacterium nitidum</name>
    <dbReference type="NCBI Taxonomy" id="2762298"/>
    <lineage>
        <taxon>Bacteria</taxon>
        <taxon>Pseudomonadati</taxon>
        <taxon>Pseudomonadota</taxon>
        <taxon>Betaproteobacteria</taxon>
        <taxon>Burkholderiales</taxon>
        <taxon>Oxalobacteraceae</taxon>
        <taxon>Undibacterium</taxon>
    </lineage>
</organism>
<feature type="domain" description="Fungal lipase-type" evidence="1">
    <location>
        <begin position="106"/>
        <end position="224"/>
    </location>
</feature>
<dbReference type="Proteomes" id="UP000627446">
    <property type="component" value="Unassembled WGS sequence"/>
</dbReference>
<accession>A0A923KQ36</accession>
<evidence type="ECO:0000259" key="1">
    <source>
        <dbReference type="Pfam" id="PF01764"/>
    </source>
</evidence>
<dbReference type="PANTHER" id="PTHR45856:SF24">
    <property type="entry name" value="FUNGAL LIPASE-LIKE DOMAIN-CONTAINING PROTEIN"/>
    <property type="match status" value="1"/>
</dbReference>
<dbReference type="SUPFAM" id="SSF53474">
    <property type="entry name" value="alpha/beta-Hydrolases"/>
    <property type="match status" value="1"/>
</dbReference>
<evidence type="ECO:0000313" key="2">
    <source>
        <dbReference type="EMBL" id="MBC3882483.1"/>
    </source>
</evidence>
<reference evidence="2" key="1">
    <citation type="submission" date="2020-08" db="EMBL/GenBank/DDBJ databases">
        <title>Novel species isolated from subtropical streams in China.</title>
        <authorList>
            <person name="Lu H."/>
        </authorList>
    </citation>
    <scope>NUCLEOTIDE SEQUENCE</scope>
    <source>
        <strain evidence="2">LX22W</strain>
    </source>
</reference>
<dbReference type="AlphaFoldDB" id="A0A923KQ36"/>
<name>A0A923KQ36_9BURK</name>
<dbReference type="InterPro" id="IPR051218">
    <property type="entry name" value="Sec_MonoDiacylglyc_Lipase"/>
</dbReference>
<dbReference type="Gene3D" id="3.40.50.1820">
    <property type="entry name" value="alpha/beta hydrolase"/>
    <property type="match status" value="1"/>
</dbReference>
<proteinExistence type="predicted"/>
<gene>
    <name evidence="2" type="ORF">H8K36_13915</name>
</gene>